<feature type="region of interest" description="Disordered" evidence="6">
    <location>
        <begin position="179"/>
        <end position="201"/>
    </location>
</feature>
<dbReference type="PANTHER" id="PTHR46545">
    <property type="entry name" value="LEUCINE-RICH REPEAT-CONTAINING PROTEIN 51"/>
    <property type="match status" value="1"/>
</dbReference>
<evidence type="ECO:0000256" key="5">
    <source>
        <dbReference type="ARBA" id="ARBA00022737"/>
    </source>
</evidence>
<dbReference type="PANTHER" id="PTHR46545:SF1">
    <property type="entry name" value="LEUCINE-RICH REPEAT-CONTAINING PROTEIN 51"/>
    <property type="match status" value="1"/>
</dbReference>
<accession>A0A8I6S098</accession>
<dbReference type="Gene3D" id="3.80.10.10">
    <property type="entry name" value="Ribonuclease Inhibitor"/>
    <property type="match status" value="1"/>
</dbReference>
<name>A0A8I6S098_CIMLE</name>
<evidence type="ECO:0000256" key="4">
    <source>
        <dbReference type="ARBA" id="ARBA00022614"/>
    </source>
</evidence>
<gene>
    <name evidence="7" type="primary">106669251</name>
</gene>
<dbReference type="PROSITE" id="PS51450">
    <property type="entry name" value="LRR"/>
    <property type="match status" value="1"/>
</dbReference>
<keyword evidence="4" id="KW-0433">Leucine-rich repeat</keyword>
<proteinExistence type="predicted"/>
<dbReference type="Pfam" id="PF14580">
    <property type="entry name" value="LRR_9"/>
    <property type="match status" value="1"/>
</dbReference>
<dbReference type="KEGG" id="clec:106669251"/>
<dbReference type="OrthoDB" id="676979at2759"/>
<dbReference type="InterPro" id="IPR001611">
    <property type="entry name" value="Leu-rich_rpt"/>
</dbReference>
<dbReference type="SUPFAM" id="SSF52058">
    <property type="entry name" value="L domain-like"/>
    <property type="match status" value="1"/>
</dbReference>
<evidence type="ECO:0000256" key="6">
    <source>
        <dbReference type="SAM" id="MobiDB-lite"/>
    </source>
</evidence>
<dbReference type="InterPro" id="IPR032675">
    <property type="entry name" value="LRR_dom_sf"/>
</dbReference>
<sequence length="201" mass="22696">MARGGVVAGDELIVNNEVDVSNTMPADYSFRKLKHLDDLEGARPRVMRVGRDVVRGPSGRILSSALWLNNNNLESMRFITCFVNTLLEAPNQLQWLDFSFNNIKEIHEDILKFTNLKILYLHGNCINSLSNVGMLKCLKKLRSLTLHGCPVETIPFYRQHVISMIPQLKNLDFVTITPKEANAPPPPGFNAADTELEYEDD</sequence>
<keyword evidence="5" id="KW-0677">Repeat</keyword>
<evidence type="ECO:0000313" key="8">
    <source>
        <dbReference type="Proteomes" id="UP000494040"/>
    </source>
</evidence>
<dbReference type="OMA" id="RTERQEM"/>
<protein>
    <recommendedName>
        <fullName evidence="2">Leucine-rich repeat-containing protein 51</fullName>
    </recommendedName>
</protein>
<keyword evidence="8" id="KW-1185">Reference proteome</keyword>
<dbReference type="AlphaFoldDB" id="A0A8I6S098"/>
<dbReference type="Proteomes" id="UP000494040">
    <property type="component" value="Unassembled WGS sequence"/>
</dbReference>
<evidence type="ECO:0000256" key="1">
    <source>
        <dbReference type="ARBA" id="ARBA00004496"/>
    </source>
</evidence>
<evidence type="ECO:0000313" key="7">
    <source>
        <dbReference type="EnsemblMetazoa" id="XP_014254072.1"/>
    </source>
</evidence>
<evidence type="ECO:0000256" key="3">
    <source>
        <dbReference type="ARBA" id="ARBA00022490"/>
    </source>
</evidence>
<organism evidence="7 8">
    <name type="scientific">Cimex lectularius</name>
    <name type="common">Bed bug</name>
    <name type="synonym">Acanthia lectularia</name>
    <dbReference type="NCBI Taxonomy" id="79782"/>
    <lineage>
        <taxon>Eukaryota</taxon>
        <taxon>Metazoa</taxon>
        <taxon>Ecdysozoa</taxon>
        <taxon>Arthropoda</taxon>
        <taxon>Hexapoda</taxon>
        <taxon>Insecta</taxon>
        <taxon>Pterygota</taxon>
        <taxon>Neoptera</taxon>
        <taxon>Paraneoptera</taxon>
        <taxon>Hemiptera</taxon>
        <taxon>Heteroptera</taxon>
        <taxon>Panheteroptera</taxon>
        <taxon>Cimicomorpha</taxon>
        <taxon>Cimicidae</taxon>
        <taxon>Cimex</taxon>
    </lineage>
</organism>
<keyword evidence="3" id="KW-0963">Cytoplasm</keyword>
<evidence type="ECO:0000256" key="2">
    <source>
        <dbReference type="ARBA" id="ARBA00014223"/>
    </source>
</evidence>
<dbReference type="EnsemblMetazoa" id="XM_014398586.2">
    <property type="protein sequence ID" value="XP_014254072.1"/>
    <property type="gene ID" value="LOC106669251"/>
</dbReference>
<comment type="subcellular location">
    <subcellularLocation>
        <location evidence="1">Cytoplasm</location>
    </subcellularLocation>
</comment>
<dbReference type="GO" id="GO:0005737">
    <property type="term" value="C:cytoplasm"/>
    <property type="evidence" value="ECO:0007669"/>
    <property type="project" value="UniProtKB-SubCell"/>
</dbReference>
<reference evidence="7" key="1">
    <citation type="submission" date="2022-01" db="UniProtKB">
        <authorList>
            <consortium name="EnsemblMetazoa"/>
        </authorList>
    </citation>
    <scope>IDENTIFICATION</scope>
</reference>